<dbReference type="Pfam" id="PF00001">
    <property type="entry name" value="7tm_1"/>
    <property type="match status" value="1"/>
</dbReference>
<dbReference type="SUPFAM" id="SSF81321">
    <property type="entry name" value="Family A G protein-coupled receptor-like"/>
    <property type="match status" value="1"/>
</dbReference>
<dbReference type="FunFam" id="1.20.1070.10:FF:000496">
    <property type="entry name" value="Predicted protein"/>
    <property type="match status" value="1"/>
</dbReference>
<feature type="transmembrane region" description="Helical" evidence="11">
    <location>
        <begin position="61"/>
        <end position="81"/>
    </location>
</feature>
<keyword evidence="6 11" id="KW-0472">Membrane</keyword>
<dbReference type="GO" id="GO:0045202">
    <property type="term" value="C:synapse"/>
    <property type="evidence" value="ECO:0007669"/>
    <property type="project" value="GOC"/>
</dbReference>
<dbReference type="EMBL" id="MU825408">
    <property type="protein sequence ID" value="KAJ7391074.1"/>
    <property type="molecule type" value="Genomic_DNA"/>
</dbReference>
<feature type="transmembrane region" description="Helical" evidence="11">
    <location>
        <begin position="27"/>
        <end position="49"/>
    </location>
</feature>
<evidence type="ECO:0000256" key="9">
    <source>
        <dbReference type="RuleBase" id="RU000688"/>
    </source>
</evidence>
<evidence type="ECO:0000256" key="10">
    <source>
        <dbReference type="SAM" id="MobiDB-lite"/>
    </source>
</evidence>
<dbReference type="OrthoDB" id="5859976at2759"/>
<organism evidence="13 14">
    <name type="scientific">Desmophyllum pertusum</name>
    <dbReference type="NCBI Taxonomy" id="174260"/>
    <lineage>
        <taxon>Eukaryota</taxon>
        <taxon>Metazoa</taxon>
        <taxon>Cnidaria</taxon>
        <taxon>Anthozoa</taxon>
        <taxon>Hexacorallia</taxon>
        <taxon>Scleractinia</taxon>
        <taxon>Caryophylliina</taxon>
        <taxon>Caryophylliidae</taxon>
        <taxon>Desmophyllum</taxon>
    </lineage>
</organism>
<feature type="domain" description="G-protein coupled receptors family 1 profile" evidence="12">
    <location>
        <begin position="40"/>
        <end position="303"/>
    </location>
</feature>
<sequence>MNNTTYNRTEDPNGYTVDHNMEKEFLLSYYAILLVLTVAGNTLVCVAIYVDIRLRSPTNWFIASLAVSDLFYGLAGLPFRIASMVTPMSSSEVCTIWIWVDMVCAAASMANLAVISVDRYLKITKPFSYHMNMTKTRSFLAIGGVWVYAATLATFAIIKWPGAGGVHTQDGGYCRNDNKVFYTVANIVAFLSPLMVLIASYSMIFRTALSHFNKMKYMIVSSSSREDRRKQKSVVRDFKATKTLAVVLGTFTVCWAPFFIMFTISQYDENFLDDLPPSVAMAFFYMFYLILPNLNSACNPFIYAYFNVEFRRAFRKIMWSSCDGQRHGSNTRRKSSVTSFFQATFIRRHSPQAGANDDTNHNHNHSPRDDEKSFLNGDNTTVTQL</sequence>
<reference evidence="13" key="1">
    <citation type="submission" date="2023-01" db="EMBL/GenBank/DDBJ databases">
        <title>Genome assembly of the deep-sea coral Lophelia pertusa.</title>
        <authorList>
            <person name="Herrera S."/>
            <person name="Cordes E."/>
        </authorList>
    </citation>
    <scope>NUCLEOTIDE SEQUENCE</scope>
    <source>
        <strain evidence="13">USNM1676648</strain>
        <tissue evidence="13">Polyp</tissue>
    </source>
</reference>
<evidence type="ECO:0000256" key="3">
    <source>
        <dbReference type="ARBA" id="ARBA00022692"/>
    </source>
</evidence>
<dbReference type="GO" id="GO:0004993">
    <property type="term" value="F:G protein-coupled serotonin receptor activity"/>
    <property type="evidence" value="ECO:0007669"/>
    <property type="project" value="TreeGrafter"/>
</dbReference>
<evidence type="ECO:0000256" key="5">
    <source>
        <dbReference type="ARBA" id="ARBA00023040"/>
    </source>
</evidence>
<dbReference type="SMART" id="SM01381">
    <property type="entry name" value="7TM_GPCR_Srsx"/>
    <property type="match status" value="1"/>
</dbReference>
<keyword evidence="8 9" id="KW-0807">Transducer</keyword>
<gene>
    <name evidence="13" type="ORF">OS493_020094</name>
</gene>
<comment type="similarity">
    <text evidence="9">Belongs to the G-protein coupled receptor 1 family.</text>
</comment>
<dbReference type="PANTHER" id="PTHR24247">
    <property type="entry name" value="5-HYDROXYTRYPTAMINE RECEPTOR"/>
    <property type="match status" value="1"/>
</dbReference>
<keyword evidence="4 11" id="KW-1133">Transmembrane helix</keyword>
<dbReference type="GO" id="GO:0005886">
    <property type="term" value="C:plasma membrane"/>
    <property type="evidence" value="ECO:0007669"/>
    <property type="project" value="UniProtKB-SubCell"/>
</dbReference>
<evidence type="ECO:0000313" key="14">
    <source>
        <dbReference type="Proteomes" id="UP001163046"/>
    </source>
</evidence>
<dbReference type="Proteomes" id="UP001163046">
    <property type="component" value="Unassembled WGS sequence"/>
</dbReference>
<feature type="region of interest" description="Disordered" evidence="10">
    <location>
        <begin position="351"/>
        <end position="385"/>
    </location>
</feature>
<keyword evidence="7 9" id="KW-0675">Receptor</keyword>
<dbReference type="InterPro" id="IPR000276">
    <property type="entry name" value="GPCR_Rhodpsn"/>
</dbReference>
<comment type="subcellular location">
    <subcellularLocation>
        <location evidence="1">Cell membrane</location>
        <topology evidence="1">Multi-pass membrane protein</topology>
    </subcellularLocation>
</comment>
<feature type="compositionally biased region" description="Basic and acidic residues" evidence="10">
    <location>
        <begin position="358"/>
        <end position="373"/>
    </location>
</feature>
<feature type="transmembrane region" description="Helical" evidence="11">
    <location>
        <begin position="96"/>
        <end position="117"/>
    </location>
</feature>
<dbReference type="PANTHER" id="PTHR24247:SF202">
    <property type="entry name" value="5-HYDROXYTRYPTAMINE RECEPTOR 1"/>
    <property type="match status" value="1"/>
</dbReference>
<dbReference type="GO" id="GO:0030425">
    <property type="term" value="C:dendrite"/>
    <property type="evidence" value="ECO:0007669"/>
    <property type="project" value="TreeGrafter"/>
</dbReference>
<dbReference type="InterPro" id="IPR017452">
    <property type="entry name" value="GPCR_Rhodpsn_7TM"/>
</dbReference>
<feature type="transmembrane region" description="Helical" evidence="11">
    <location>
        <begin position="284"/>
        <end position="306"/>
    </location>
</feature>
<evidence type="ECO:0000256" key="1">
    <source>
        <dbReference type="ARBA" id="ARBA00004651"/>
    </source>
</evidence>
<evidence type="ECO:0000256" key="8">
    <source>
        <dbReference type="ARBA" id="ARBA00023224"/>
    </source>
</evidence>
<evidence type="ECO:0000256" key="6">
    <source>
        <dbReference type="ARBA" id="ARBA00023136"/>
    </source>
</evidence>
<dbReference type="CDD" id="cd14967">
    <property type="entry name" value="7tmA_amine_R-like"/>
    <property type="match status" value="1"/>
</dbReference>
<dbReference type="GO" id="GO:0007268">
    <property type="term" value="P:chemical synaptic transmission"/>
    <property type="evidence" value="ECO:0007669"/>
    <property type="project" value="TreeGrafter"/>
</dbReference>
<name>A0A9X0A3T7_9CNID</name>
<dbReference type="PRINTS" id="PR00237">
    <property type="entry name" value="GPCRRHODOPSN"/>
</dbReference>
<evidence type="ECO:0000313" key="13">
    <source>
        <dbReference type="EMBL" id="KAJ7391074.1"/>
    </source>
</evidence>
<dbReference type="AlphaFoldDB" id="A0A9X0A3T7"/>
<feature type="transmembrane region" description="Helical" evidence="11">
    <location>
        <begin position="180"/>
        <end position="205"/>
    </location>
</feature>
<evidence type="ECO:0000256" key="7">
    <source>
        <dbReference type="ARBA" id="ARBA00023170"/>
    </source>
</evidence>
<keyword evidence="14" id="KW-1185">Reference proteome</keyword>
<feature type="compositionally biased region" description="Polar residues" evidence="10">
    <location>
        <begin position="376"/>
        <end position="385"/>
    </location>
</feature>
<protein>
    <recommendedName>
        <fullName evidence="12">G-protein coupled receptors family 1 profile domain-containing protein</fullName>
    </recommendedName>
</protein>
<feature type="transmembrane region" description="Helical" evidence="11">
    <location>
        <begin position="138"/>
        <end position="160"/>
    </location>
</feature>
<keyword evidence="3 9" id="KW-0812">Transmembrane</keyword>
<dbReference type="Gene3D" id="1.20.1070.10">
    <property type="entry name" value="Rhodopsin 7-helix transmembrane proteins"/>
    <property type="match status" value="1"/>
</dbReference>
<proteinExistence type="inferred from homology"/>
<keyword evidence="2" id="KW-1003">Cell membrane</keyword>
<evidence type="ECO:0000256" key="4">
    <source>
        <dbReference type="ARBA" id="ARBA00022989"/>
    </source>
</evidence>
<dbReference type="PROSITE" id="PS00237">
    <property type="entry name" value="G_PROTEIN_RECEP_F1_1"/>
    <property type="match status" value="1"/>
</dbReference>
<feature type="transmembrane region" description="Helical" evidence="11">
    <location>
        <begin position="244"/>
        <end position="264"/>
    </location>
</feature>
<evidence type="ECO:0000256" key="2">
    <source>
        <dbReference type="ARBA" id="ARBA00022475"/>
    </source>
</evidence>
<dbReference type="GO" id="GO:0007187">
    <property type="term" value="P:G protein-coupled receptor signaling pathway, coupled to cyclic nucleotide second messenger"/>
    <property type="evidence" value="ECO:0007669"/>
    <property type="project" value="TreeGrafter"/>
</dbReference>
<comment type="caution">
    <text evidence="13">The sequence shown here is derived from an EMBL/GenBank/DDBJ whole genome shotgun (WGS) entry which is preliminary data.</text>
</comment>
<accession>A0A9X0A3T7</accession>
<dbReference type="GO" id="GO:0030594">
    <property type="term" value="F:neurotransmitter receptor activity"/>
    <property type="evidence" value="ECO:0007669"/>
    <property type="project" value="TreeGrafter"/>
</dbReference>
<dbReference type="PROSITE" id="PS50262">
    <property type="entry name" value="G_PROTEIN_RECEP_F1_2"/>
    <property type="match status" value="1"/>
</dbReference>
<evidence type="ECO:0000259" key="12">
    <source>
        <dbReference type="PROSITE" id="PS50262"/>
    </source>
</evidence>
<evidence type="ECO:0000256" key="11">
    <source>
        <dbReference type="SAM" id="Phobius"/>
    </source>
</evidence>
<keyword evidence="5 9" id="KW-0297">G-protein coupled receptor</keyword>